<accession>A0A8H5WU70</accession>
<dbReference type="GO" id="GO:0005539">
    <property type="term" value="F:glycosaminoglycan binding"/>
    <property type="evidence" value="ECO:0007669"/>
    <property type="project" value="TreeGrafter"/>
</dbReference>
<feature type="domain" description="Sulfatase N-terminal" evidence="2">
    <location>
        <begin position="65"/>
        <end position="224"/>
    </location>
</feature>
<comment type="similarity">
    <text evidence="1">Belongs to the sulfatase family.</text>
</comment>
<dbReference type="EMBL" id="JAAOAK010000361">
    <property type="protein sequence ID" value="KAF5670458.1"/>
    <property type="molecule type" value="Genomic_DNA"/>
</dbReference>
<evidence type="ECO:0000313" key="3">
    <source>
        <dbReference type="EMBL" id="KAF5670458.1"/>
    </source>
</evidence>
<evidence type="ECO:0000259" key="2">
    <source>
        <dbReference type="Pfam" id="PF00884"/>
    </source>
</evidence>
<dbReference type="PANTHER" id="PTHR43108:SF8">
    <property type="entry name" value="SD21168P"/>
    <property type="match status" value="1"/>
</dbReference>
<evidence type="ECO:0000313" key="4">
    <source>
        <dbReference type="Proteomes" id="UP000562682"/>
    </source>
</evidence>
<protein>
    <submittedName>
        <fullName evidence="3">Arylsulfatase</fullName>
    </submittedName>
</protein>
<reference evidence="3 4" key="1">
    <citation type="submission" date="2020-05" db="EMBL/GenBank/DDBJ databases">
        <title>Identification and distribution of gene clusters putatively required for synthesis of sphingolipid metabolism inhibitors in phylogenetically diverse species of the filamentous fungus Fusarium.</title>
        <authorList>
            <person name="Kim H.-S."/>
            <person name="Busman M."/>
            <person name="Brown D.W."/>
            <person name="Divon H."/>
            <person name="Uhlig S."/>
            <person name="Proctor R.H."/>
        </authorList>
    </citation>
    <scope>NUCLEOTIDE SEQUENCE [LARGE SCALE GENOMIC DNA]</scope>
    <source>
        <strain evidence="3 4">NRRL 25311</strain>
    </source>
</reference>
<proteinExistence type="inferred from homology"/>
<dbReference type="Pfam" id="PF00884">
    <property type="entry name" value="Sulfatase"/>
    <property type="match status" value="1"/>
</dbReference>
<dbReference type="SUPFAM" id="SSF53649">
    <property type="entry name" value="Alkaline phosphatase-like"/>
    <property type="match status" value="1"/>
</dbReference>
<dbReference type="InterPro" id="IPR000917">
    <property type="entry name" value="Sulfatase_N"/>
</dbReference>
<dbReference type="GO" id="GO:0008449">
    <property type="term" value="F:N-acetylglucosamine-6-sulfatase activity"/>
    <property type="evidence" value="ECO:0007669"/>
    <property type="project" value="TreeGrafter"/>
</dbReference>
<dbReference type="Proteomes" id="UP000562682">
    <property type="component" value="Unassembled WGS sequence"/>
</dbReference>
<dbReference type="AlphaFoldDB" id="A0A8H5WU70"/>
<evidence type="ECO:0000256" key="1">
    <source>
        <dbReference type="ARBA" id="ARBA00008779"/>
    </source>
</evidence>
<dbReference type="PANTHER" id="PTHR43108">
    <property type="entry name" value="N-ACETYLGLUCOSAMINE-6-SULFATASE FAMILY MEMBER"/>
    <property type="match status" value="1"/>
</dbReference>
<gene>
    <name evidence="3" type="ORF">FDENT_11217</name>
</gene>
<sequence>MEKLLFGDLEALVIPTAMAELNKPNIVVIMSDDQDARLGSLQAQPFVRELPSAVLALPHEKFVYSEQDRYFLPHWLKAAGYKTECMYVADVNPGAGGGDSVGDIGKFMNGVNMATYSPKPKGWDHTDTLVHPYQYSYNNVVMSQNRKRPLFYDGYHQTDVIKVKALARLESLASSQEPFYIQIAPTAPHTLGDGPSVPCARHMWAFSNATAPRTPNFNPEDKRQSLKPADNYELNYLAINPTPESQRIIHRLNGLLLVTKSCNQEYCRNPWEVLQEDSGGSFTTLAEAMDAKYDALFAALPSVWYQKCMNYQATENERPYYPPESASLASEYRKSTDNFPFTNVVNFTRVPGSTGRMGSSVHRHVNLTTVMETTREVTDKELGYAKICRPEDCKAGGAITTDGIFDSCCPGGD</sequence>
<comment type="caution">
    <text evidence="3">The sequence shown here is derived from an EMBL/GenBank/DDBJ whole genome shotgun (WGS) entry which is preliminary data.</text>
</comment>
<dbReference type="Gene3D" id="3.40.720.10">
    <property type="entry name" value="Alkaline Phosphatase, subunit A"/>
    <property type="match status" value="1"/>
</dbReference>
<organism evidence="3 4">
    <name type="scientific">Fusarium denticulatum</name>
    <dbReference type="NCBI Taxonomy" id="48507"/>
    <lineage>
        <taxon>Eukaryota</taxon>
        <taxon>Fungi</taxon>
        <taxon>Dikarya</taxon>
        <taxon>Ascomycota</taxon>
        <taxon>Pezizomycotina</taxon>
        <taxon>Sordariomycetes</taxon>
        <taxon>Hypocreomycetidae</taxon>
        <taxon>Hypocreales</taxon>
        <taxon>Nectriaceae</taxon>
        <taxon>Fusarium</taxon>
        <taxon>Fusarium fujikuroi species complex</taxon>
    </lineage>
</organism>
<name>A0A8H5WU70_9HYPO</name>
<dbReference type="InterPro" id="IPR017850">
    <property type="entry name" value="Alkaline_phosphatase_core_sf"/>
</dbReference>
<keyword evidence="4" id="KW-1185">Reference proteome</keyword>